<dbReference type="InterPro" id="IPR043146">
    <property type="entry name" value="Penicillin_amidase_N_B-knob"/>
</dbReference>
<evidence type="ECO:0000256" key="2">
    <source>
        <dbReference type="ARBA" id="ARBA00022729"/>
    </source>
</evidence>
<keyword evidence="4" id="KW-0865">Zymogen</keyword>
<gene>
    <name evidence="7" type="ORF">DF182_29080</name>
</gene>
<dbReference type="InterPro" id="IPR029055">
    <property type="entry name" value="Ntn_hydrolases_N"/>
</dbReference>
<evidence type="ECO:0000256" key="4">
    <source>
        <dbReference type="ARBA" id="ARBA00023145"/>
    </source>
</evidence>
<dbReference type="EMBL" id="QFFJ01000002">
    <property type="protein sequence ID" value="RBL90512.1"/>
    <property type="molecule type" value="Genomic_DNA"/>
</dbReference>
<sequence>MKHINIRTLLPSVLLAGLIFLLSSQLSVMPPLGKLLNPFGGLLQNESDQRLDRTFTLSHSGVAASVRVFFDKRKVPHIYAENDADLYFAQGYVTAAMRLWQMDFISYLSAGRLSEIFSNGFLDHDRNQRRIGMLEAAKASLNMIMQDTVTARALTAYTAGVNAYIRTLSYKDLPLEYKLLNYEPEPWSELKTALVMKYMGNTLSGYEEDYLMTHMRLAIGEEKFNLLFPDFNKHSSPVTYSTAPGQAAPVSVAAAPDYLDSSFLLAGVAPPVNRHNPRLGSNSWAVSGKKTVSGAPLLCSDPHLNLSLPAVWLEMQLTTPHMNAYGVSIPGTPAVIIGFNENIAWGVANGCDDVKDWYKLKFSPDHQQYELDGKYLALEKRVEEIKRRGQAPFYDTVYYTVHGPVPYNSSFTGANAALAWHALKWELHRPSNEFLCFIMLNKATDYNTYREAISHYASPIQSFTFACKDNTIAVTHQGHMAVKWPEQGRFILDGSKSAHLSTAYIPQDSLPHLLNPPCNYVIAANQHPTDSNYPYYYNGYFRENRANRIRQLLEAGNGFDLQSMENMQLDNQNAFALEALPVLFTQIDSTRLPGGVPNMLDSLGAWAGAYKLNDKNALLFELWWKNIKTFTWDEFSDVAFGKILPDDYLLLDLIRNDPGNIYFDKQHTVEKEKAGDIVQMAFLSAVETYNKRKSKEGVGWGEVNRVNVMYMGNLDAFSRRGIPGAGNPEVINALSDSWGPSWRMVVELGKRPRAFGIYAGGQSGDPGSRYFDNFVDDWSKGKFYPLTFFISEKEAREGTDNSWTLK</sequence>
<proteinExistence type="inferred from homology"/>
<dbReference type="Gene3D" id="3.60.20.10">
    <property type="entry name" value="Glutamine Phosphoribosylpyrophosphate, subunit 1, domain 1"/>
    <property type="match status" value="1"/>
</dbReference>
<dbReference type="Pfam" id="PF01804">
    <property type="entry name" value="Penicil_amidase"/>
    <property type="match status" value="1"/>
</dbReference>
<dbReference type="Gene3D" id="2.30.120.10">
    <property type="match status" value="1"/>
</dbReference>
<evidence type="ECO:0000313" key="7">
    <source>
        <dbReference type="EMBL" id="RBL90512.1"/>
    </source>
</evidence>
<evidence type="ECO:0000313" key="8">
    <source>
        <dbReference type="Proteomes" id="UP000253410"/>
    </source>
</evidence>
<reference evidence="7 8" key="1">
    <citation type="submission" date="2018-05" db="EMBL/GenBank/DDBJ databases">
        <title>Chitinophaga sp. K3CV102501T nov., isolated from isolated from a monsoon evergreen broad-leaved forest soil.</title>
        <authorList>
            <person name="Lv Y."/>
        </authorList>
    </citation>
    <scope>NUCLEOTIDE SEQUENCE [LARGE SCALE GENOMIC DNA]</scope>
    <source>
        <strain evidence="7 8">GDMCC 1.1325</strain>
    </source>
</reference>
<dbReference type="GO" id="GO:0016811">
    <property type="term" value="F:hydrolase activity, acting on carbon-nitrogen (but not peptide) bonds, in linear amides"/>
    <property type="evidence" value="ECO:0007669"/>
    <property type="project" value="InterPro"/>
</dbReference>
<protein>
    <submittedName>
        <fullName evidence="7">Penicillin acylase family protein</fullName>
    </submittedName>
</protein>
<dbReference type="InterPro" id="IPR023343">
    <property type="entry name" value="Penicillin_amidase_dom1"/>
</dbReference>
<dbReference type="PANTHER" id="PTHR34218:SF3">
    <property type="entry name" value="ACYL-HOMOSERINE LACTONE ACYLASE PVDQ"/>
    <property type="match status" value="1"/>
</dbReference>
<comment type="similarity">
    <text evidence="1">Belongs to the peptidase S45 family.</text>
</comment>
<feature type="binding site" evidence="6">
    <location>
        <position position="353"/>
    </location>
    <ligand>
        <name>Ca(2+)</name>
        <dbReference type="ChEBI" id="CHEBI:29108"/>
    </ligand>
</feature>
<keyword evidence="3" id="KW-0378">Hydrolase</keyword>
<comment type="caution">
    <text evidence="7">The sequence shown here is derived from an EMBL/GenBank/DDBJ whole genome shotgun (WGS) entry which is preliminary data.</text>
</comment>
<organism evidence="7 8">
    <name type="scientific">Chitinophaga flava</name>
    <dbReference type="NCBI Taxonomy" id="2259036"/>
    <lineage>
        <taxon>Bacteria</taxon>
        <taxon>Pseudomonadati</taxon>
        <taxon>Bacteroidota</taxon>
        <taxon>Chitinophagia</taxon>
        <taxon>Chitinophagales</taxon>
        <taxon>Chitinophagaceae</taxon>
        <taxon>Chitinophaga</taxon>
    </lineage>
</organism>
<keyword evidence="8" id="KW-1185">Reference proteome</keyword>
<dbReference type="InterPro" id="IPR043147">
    <property type="entry name" value="Penicillin_amidase_A-knob"/>
</dbReference>
<dbReference type="Proteomes" id="UP000253410">
    <property type="component" value="Unassembled WGS sequence"/>
</dbReference>
<dbReference type="GO" id="GO:0046872">
    <property type="term" value="F:metal ion binding"/>
    <property type="evidence" value="ECO:0007669"/>
    <property type="project" value="UniProtKB-KW"/>
</dbReference>
<dbReference type="CDD" id="cd03747">
    <property type="entry name" value="Ntn_PGA_like"/>
    <property type="match status" value="1"/>
</dbReference>
<evidence type="ECO:0000256" key="3">
    <source>
        <dbReference type="ARBA" id="ARBA00022801"/>
    </source>
</evidence>
<dbReference type="InterPro" id="IPR014395">
    <property type="entry name" value="Pen/GL7ACA/AHL_acylase"/>
</dbReference>
<dbReference type="GO" id="GO:0017000">
    <property type="term" value="P:antibiotic biosynthetic process"/>
    <property type="evidence" value="ECO:0007669"/>
    <property type="project" value="InterPro"/>
</dbReference>
<comment type="cofactor">
    <cofactor evidence="6">
        <name>Ca(2+)</name>
        <dbReference type="ChEBI" id="CHEBI:29108"/>
    </cofactor>
    <text evidence="6">Binds 1 Ca(2+) ion per dimer.</text>
</comment>
<keyword evidence="2" id="KW-0732">Signal</keyword>
<keyword evidence="6" id="KW-0479">Metal-binding</keyword>
<dbReference type="PANTHER" id="PTHR34218">
    <property type="entry name" value="PEPTIDASE S45 PENICILLIN AMIDASE"/>
    <property type="match status" value="1"/>
</dbReference>
<dbReference type="Gene3D" id="1.10.1400.10">
    <property type="match status" value="1"/>
</dbReference>
<dbReference type="PIRSF" id="PIRSF001227">
    <property type="entry name" value="Pen_acylase"/>
    <property type="match status" value="1"/>
</dbReference>
<dbReference type="SUPFAM" id="SSF56235">
    <property type="entry name" value="N-terminal nucleophile aminohydrolases (Ntn hydrolases)"/>
    <property type="match status" value="1"/>
</dbReference>
<keyword evidence="6" id="KW-0106">Calcium</keyword>
<evidence type="ECO:0000256" key="6">
    <source>
        <dbReference type="PIRSR" id="PIRSR001227-2"/>
    </source>
</evidence>
<dbReference type="RefSeq" id="WP_113619261.1">
    <property type="nucleotide sequence ID" value="NZ_QFFJ01000002.1"/>
</dbReference>
<dbReference type="OrthoDB" id="9759796at2"/>
<evidence type="ECO:0000256" key="5">
    <source>
        <dbReference type="PIRSR" id="PIRSR001227-1"/>
    </source>
</evidence>
<evidence type="ECO:0000256" key="1">
    <source>
        <dbReference type="ARBA" id="ARBA00006586"/>
    </source>
</evidence>
<feature type="binding site" evidence="6">
    <location>
        <position position="356"/>
    </location>
    <ligand>
        <name>Ca(2+)</name>
        <dbReference type="ChEBI" id="CHEBI:29108"/>
    </ligand>
</feature>
<name>A0A365XVX0_9BACT</name>
<dbReference type="InterPro" id="IPR002692">
    <property type="entry name" value="S45"/>
</dbReference>
<accession>A0A365XVX0</accession>
<dbReference type="Gene3D" id="1.10.439.10">
    <property type="entry name" value="Penicillin Amidohydrolase, domain 1"/>
    <property type="match status" value="1"/>
</dbReference>
<feature type="active site" description="Nucleophile" evidence="5">
    <location>
        <position position="281"/>
    </location>
</feature>
<dbReference type="AlphaFoldDB" id="A0A365XVX0"/>